<dbReference type="Proteomes" id="UP000324222">
    <property type="component" value="Unassembled WGS sequence"/>
</dbReference>
<dbReference type="AlphaFoldDB" id="A0A5B7JW22"/>
<feature type="compositionally biased region" description="Polar residues" evidence="1">
    <location>
        <begin position="1"/>
        <end position="21"/>
    </location>
</feature>
<evidence type="ECO:0000256" key="1">
    <source>
        <dbReference type="SAM" id="MobiDB-lite"/>
    </source>
</evidence>
<evidence type="ECO:0000313" key="3">
    <source>
        <dbReference type="Proteomes" id="UP000324222"/>
    </source>
</evidence>
<dbReference type="EMBL" id="VSRR010130366">
    <property type="protein sequence ID" value="MPD02202.1"/>
    <property type="molecule type" value="Genomic_DNA"/>
</dbReference>
<organism evidence="2 3">
    <name type="scientific">Portunus trituberculatus</name>
    <name type="common">Swimming crab</name>
    <name type="synonym">Neptunus trituberculatus</name>
    <dbReference type="NCBI Taxonomy" id="210409"/>
    <lineage>
        <taxon>Eukaryota</taxon>
        <taxon>Metazoa</taxon>
        <taxon>Ecdysozoa</taxon>
        <taxon>Arthropoda</taxon>
        <taxon>Crustacea</taxon>
        <taxon>Multicrustacea</taxon>
        <taxon>Malacostraca</taxon>
        <taxon>Eumalacostraca</taxon>
        <taxon>Eucarida</taxon>
        <taxon>Decapoda</taxon>
        <taxon>Pleocyemata</taxon>
        <taxon>Brachyura</taxon>
        <taxon>Eubrachyura</taxon>
        <taxon>Portunoidea</taxon>
        <taxon>Portunidae</taxon>
        <taxon>Portuninae</taxon>
        <taxon>Portunus</taxon>
    </lineage>
</organism>
<gene>
    <name evidence="2" type="ORF">E2C01_097768</name>
</gene>
<keyword evidence="3" id="KW-1185">Reference proteome</keyword>
<protein>
    <submittedName>
        <fullName evidence="2">Uncharacterized protein</fullName>
    </submittedName>
</protein>
<evidence type="ECO:0000313" key="2">
    <source>
        <dbReference type="EMBL" id="MPD02202.1"/>
    </source>
</evidence>
<feature type="region of interest" description="Disordered" evidence="1">
    <location>
        <begin position="1"/>
        <end position="51"/>
    </location>
</feature>
<reference evidence="2 3" key="1">
    <citation type="submission" date="2019-05" db="EMBL/GenBank/DDBJ databases">
        <title>Another draft genome of Portunus trituberculatus and its Hox gene families provides insights of decapod evolution.</title>
        <authorList>
            <person name="Jeong J.-H."/>
            <person name="Song I."/>
            <person name="Kim S."/>
            <person name="Choi T."/>
            <person name="Kim D."/>
            <person name="Ryu S."/>
            <person name="Kim W."/>
        </authorList>
    </citation>
    <scope>NUCLEOTIDE SEQUENCE [LARGE SCALE GENOMIC DNA]</scope>
    <source>
        <tissue evidence="2">Muscle</tissue>
    </source>
</reference>
<accession>A0A5B7JW22</accession>
<proteinExistence type="predicted"/>
<comment type="caution">
    <text evidence="2">The sequence shown here is derived from an EMBL/GenBank/DDBJ whole genome shotgun (WGS) entry which is preliminary data.</text>
</comment>
<name>A0A5B7JW22_PORTR</name>
<sequence length="155" mass="18095">MKQHAHTVSDSVSHSHQASHTLSRRRRYPPSPHPQLDRRDDQSSRTSDYRFPCWSTNQQTTLEIDQAVTRSSEIDRLRRAINTTQRPLFSRYWNNIVIDTFAKRQILRYNTSTGVTVRHVAVAHASAPPRGIPCYRFLFQCKMILSTRLLLIDYS</sequence>